<name>A0AAP2Z9W8_9EURY</name>
<evidence type="ECO:0000313" key="2">
    <source>
        <dbReference type="Proteomes" id="UP001321047"/>
    </source>
</evidence>
<dbReference type="AlphaFoldDB" id="A0AAP2Z9W8"/>
<proteinExistence type="predicted"/>
<organism evidence="1 2">
    <name type="scientific">Natronosalvus hydrolyticus</name>
    <dbReference type="NCBI Taxonomy" id="2979988"/>
    <lineage>
        <taxon>Archaea</taxon>
        <taxon>Methanobacteriati</taxon>
        <taxon>Methanobacteriota</taxon>
        <taxon>Stenosarchaea group</taxon>
        <taxon>Halobacteria</taxon>
        <taxon>Halobacteriales</taxon>
        <taxon>Natrialbaceae</taxon>
        <taxon>Natronosalvus</taxon>
    </lineage>
</organism>
<evidence type="ECO:0008006" key="3">
    <source>
        <dbReference type="Google" id="ProtNLM"/>
    </source>
</evidence>
<comment type="caution">
    <text evidence="1">The sequence shown here is derived from an EMBL/GenBank/DDBJ whole genome shotgun (WGS) entry which is preliminary data.</text>
</comment>
<dbReference type="EMBL" id="JAOPJZ010000012">
    <property type="protein sequence ID" value="MCU4753078.1"/>
    <property type="molecule type" value="Genomic_DNA"/>
</dbReference>
<gene>
    <name evidence="1" type="ORF">OB919_14020</name>
</gene>
<evidence type="ECO:0000313" key="1">
    <source>
        <dbReference type="EMBL" id="MCU4753078.1"/>
    </source>
</evidence>
<sequence length="143" mass="15031">MIELAPDRLLAVFVLLPSVAVGLVLHEWLHALVLRLAGIEYTIVFGGERTTGVLSGMLSHPWAVVHPQPTGAEPAWNLRVAAMSPLLLALPALGVATGLLTVPAQPAVTAILLATLACAIPSPQDFSVAFYAHSVLEDIDKGE</sequence>
<reference evidence="1 2" key="1">
    <citation type="submission" date="2022-09" db="EMBL/GenBank/DDBJ databases">
        <title>Enrichment on poylsaccharides allowed isolation of novel metabolic and taxonomic groups of Haloarchaea.</title>
        <authorList>
            <person name="Sorokin D.Y."/>
            <person name="Elcheninov A.G."/>
            <person name="Khizhniak T.V."/>
            <person name="Kolganova T.V."/>
            <person name="Kublanov I.V."/>
        </authorList>
    </citation>
    <scope>NUCLEOTIDE SEQUENCE [LARGE SCALE GENOMIC DNA]</scope>
    <source>
        <strain evidence="1 2">AArc-curdl1</strain>
    </source>
</reference>
<dbReference type="Proteomes" id="UP001321047">
    <property type="component" value="Unassembled WGS sequence"/>
</dbReference>
<dbReference type="RefSeq" id="WP_342809402.1">
    <property type="nucleotide sequence ID" value="NZ_JAOPJZ010000012.1"/>
</dbReference>
<protein>
    <recommendedName>
        <fullName evidence="3">DUF3267 domain-containing protein</fullName>
    </recommendedName>
</protein>
<accession>A0AAP2Z9W8</accession>
<keyword evidence="2" id="KW-1185">Reference proteome</keyword>